<reference evidence="1" key="1">
    <citation type="submission" date="2014-07" db="EMBL/GenBank/DDBJ databases">
        <title>Identification of a novel salt tolerance gene in wild soybean by whole-genome sequencing.</title>
        <authorList>
            <person name="Lam H.-M."/>
            <person name="Qi X."/>
            <person name="Li M.-W."/>
            <person name="Liu X."/>
            <person name="Xie M."/>
            <person name="Ni M."/>
            <person name="Xu X."/>
        </authorList>
    </citation>
    <scope>NUCLEOTIDE SEQUENCE [LARGE SCALE GENOMIC DNA]</scope>
    <source>
        <tissue evidence="1">Root</tissue>
    </source>
</reference>
<dbReference type="GO" id="GO:0052923">
    <property type="term" value="F:all-trans-nonaprenyl-diphosphate synthase (geranyl-diphosphate specific) activity"/>
    <property type="evidence" value="ECO:0007669"/>
    <property type="project" value="UniProtKB-EC"/>
</dbReference>
<protein>
    <submittedName>
        <fullName evidence="1">Copia protein</fullName>
        <ecNumber evidence="1">2.5.1.84</ecNumber>
    </submittedName>
</protein>
<organism evidence="1">
    <name type="scientific">Glycine soja</name>
    <name type="common">Wild soybean</name>
    <dbReference type="NCBI Taxonomy" id="3848"/>
    <lineage>
        <taxon>Eukaryota</taxon>
        <taxon>Viridiplantae</taxon>
        <taxon>Streptophyta</taxon>
        <taxon>Embryophyta</taxon>
        <taxon>Tracheophyta</taxon>
        <taxon>Spermatophyta</taxon>
        <taxon>Magnoliopsida</taxon>
        <taxon>eudicotyledons</taxon>
        <taxon>Gunneridae</taxon>
        <taxon>Pentapetalae</taxon>
        <taxon>rosids</taxon>
        <taxon>fabids</taxon>
        <taxon>Fabales</taxon>
        <taxon>Fabaceae</taxon>
        <taxon>Papilionoideae</taxon>
        <taxon>50 kb inversion clade</taxon>
        <taxon>NPAAA clade</taxon>
        <taxon>indigoferoid/millettioid clade</taxon>
        <taxon>Phaseoleae</taxon>
        <taxon>Glycine</taxon>
        <taxon>Glycine subgen. Soja</taxon>
    </lineage>
</organism>
<dbReference type="PANTHER" id="PTHR11439:SF470">
    <property type="entry name" value="CYSTEINE-RICH RLK (RECEPTOR-LIKE PROTEIN KINASE) 8"/>
    <property type="match status" value="1"/>
</dbReference>
<name>A0A0B2R3U3_GLYSO</name>
<dbReference type="PANTHER" id="PTHR11439">
    <property type="entry name" value="GAG-POL-RELATED RETROTRANSPOSON"/>
    <property type="match status" value="1"/>
</dbReference>
<sequence>VAWLGSLLKDLGILHSTTTLLYCDNKVALHFASNPVFHERTRHIEIDCHFIRDKIQNGLVVTKYVPSTEQVVDVFTKPLGNESFLTMKCKLGVFDIHSPT</sequence>
<accession>A0A0B2R3U3</accession>
<keyword evidence="1" id="KW-0808">Transferase</keyword>
<proteinExistence type="predicted"/>
<evidence type="ECO:0000313" key="1">
    <source>
        <dbReference type="EMBL" id="KHN28325.1"/>
    </source>
</evidence>
<dbReference type="CDD" id="cd09272">
    <property type="entry name" value="RNase_HI_RT_Ty1"/>
    <property type="match status" value="1"/>
</dbReference>
<dbReference type="EC" id="2.5.1.84" evidence="1"/>
<dbReference type="AlphaFoldDB" id="A0A0B2R3U3"/>
<dbReference type="EMBL" id="KN652848">
    <property type="protein sequence ID" value="KHN28325.1"/>
    <property type="molecule type" value="Genomic_DNA"/>
</dbReference>
<dbReference type="Proteomes" id="UP000053555">
    <property type="component" value="Unassembled WGS sequence"/>
</dbReference>
<gene>
    <name evidence="1" type="ORF">glysoja_043490</name>
</gene>
<feature type="non-terminal residue" evidence="1">
    <location>
        <position position="1"/>
    </location>
</feature>